<dbReference type="eggNOG" id="KOG0027">
    <property type="taxonomic scope" value="Eukaryota"/>
</dbReference>
<dbReference type="PROSITE" id="PS50222">
    <property type="entry name" value="EF_HAND_2"/>
    <property type="match status" value="2"/>
</dbReference>
<protein>
    <recommendedName>
        <fullName evidence="2">EF-hand domain-containing protein</fullName>
    </recommendedName>
</protein>
<dbReference type="GO" id="GO:1903476">
    <property type="term" value="P:protein localization to cell division site involved in mitotic actomyosin contractile ring assembly"/>
    <property type="evidence" value="ECO:0007669"/>
    <property type="project" value="EnsemblFungi"/>
</dbReference>
<dbReference type="SUPFAM" id="SSF47473">
    <property type="entry name" value="EF-hand"/>
    <property type="match status" value="1"/>
</dbReference>
<sequence>MSAAAARTNKDIFTLFDKKGQGTIPKPLFGDYLRAIGYNPTNQQTEQILTNGGAPDQLSLDSIHELIQRNQQELEATTSGRVEDFIKAFQVFDKENTGKVSVGDVRYMLTSLGEKLSDEEVNELLKGVEIDSDGGVDYKKFIEDILRQ</sequence>
<evidence type="ECO:0000313" key="3">
    <source>
        <dbReference type="EMBL" id="GAV51490.1"/>
    </source>
</evidence>
<dbReference type="GO" id="GO:0032038">
    <property type="term" value="F:myosin II heavy chain binding"/>
    <property type="evidence" value="ECO:0007669"/>
    <property type="project" value="EnsemblFungi"/>
</dbReference>
<dbReference type="GO" id="GO:0042802">
    <property type="term" value="F:identical protein binding"/>
    <property type="evidence" value="ECO:0007669"/>
    <property type="project" value="EnsemblFungi"/>
</dbReference>
<dbReference type="OrthoDB" id="26525at2759"/>
<dbReference type="PANTHER" id="PTHR23048:SF0">
    <property type="entry name" value="CALMODULIN LIKE 3"/>
    <property type="match status" value="1"/>
</dbReference>
<dbReference type="CDD" id="cd00051">
    <property type="entry name" value="EFh"/>
    <property type="match status" value="1"/>
</dbReference>
<dbReference type="AlphaFoldDB" id="A0A1Q3A7D7"/>
<dbReference type="Pfam" id="PF13499">
    <property type="entry name" value="EF-hand_7"/>
    <property type="match status" value="1"/>
</dbReference>
<dbReference type="GO" id="GO:0006903">
    <property type="term" value="P:vesicle targeting"/>
    <property type="evidence" value="ECO:0007669"/>
    <property type="project" value="EnsemblFungi"/>
</dbReference>
<dbReference type="OMA" id="HDQASTN"/>
<feature type="domain" description="EF-hand" evidence="2">
    <location>
        <begin position="4"/>
        <end position="39"/>
    </location>
</feature>
<dbReference type="InterPro" id="IPR050230">
    <property type="entry name" value="CALM/Myosin/TropC-like"/>
</dbReference>
<dbReference type="InterPro" id="IPR002048">
    <property type="entry name" value="EF_hand_dom"/>
</dbReference>
<dbReference type="Gene3D" id="1.10.238.10">
    <property type="entry name" value="EF-hand"/>
    <property type="match status" value="2"/>
</dbReference>
<dbReference type="GO" id="GO:0120155">
    <property type="term" value="C:MIH complex"/>
    <property type="evidence" value="ECO:0007669"/>
    <property type="project" value="EnsemblFungi"/>
</dbReference>
<dbReference type="GO" id="GO:0005509">
    <property type="term" value="F:calcium ion binding"/>
    <property type="evidence" value="ECO:0007669"/>
    <property type="project" value="InterPro"/>
</dbReference>
<dbReference type="GO" id="GO:0016460">
    <property type="term" value="C:myosin II complex"/>
    <property type="evidence" value="ECO:0007669"/>
    <property type="project" value="EnsemblFungi"/>
</dbReference>
<dbReference type="GO" id="GO:0031982">
    <property type="term" value="C:vesicle"/>
    <property type="evidence" value="ECO:0007669"/>
    <property type="project" value="EnsemblFungi"/>
</dbReference>
<organism evidence="3 4">
    <name type="scientific">Zygosaccharomyces rouxii</name>
    <dbReference type="NCBI Taxonomy" id="4956"/>
    <lineage>
        <taxon>Eukaryota</taxon>
        <taxon>Fungi</taxon>
        <taxon>Dikarya</taxon>
        <taxon>Ascomycota</taxon>
        <taxon>Saccharomycotina</taxon>
        <taxon>Saccharomycetes</taxon>
        <taxon>Saccharomycetales</taxon>
        <taxon>Saccharomycetaceae</taxon>
        <taxon>Zygosaccharomyces</taxon>
    </lineage>
</organism>
<dbReference type="EMBL" id="BDGX01000030">
    <property type="protein sequence ID" value="GAV51490.1"/>
    <property type="molecule type" value="Genomic_DNA"/>
</dbReference>
<evidence type="ECO:0000313" key="4">
    <source>
        <dbReference type="Proteomes" id="UP000187013"/>
    </source>
</evidence>
<dbReference type="PANTHER" id="PTHR23048">
    <property type="entry name" value="MYOSIN LIGHT CHAIN 1, 3"/>
    <property type="match status" value="1"/>
</dbReference>
<dbReference type="GO" id="GO:0000142">
    <property type="term" value="C:cellular bud neck contractile ring"/>
    <property type="evidence" value="ECO:0007669"/>
    <property type="project" value="EnsemblFungi"/>
</dbReference>
<dbReference type="SMR" id="A0A1Q3A7D7"/>
<comment type="caution">
    <text evidence="3">The sequence shown here is derived from an EMBL/GenBank/DDBJ whole genome shotgun (WGS) entry which is preliminary data.</text>
</comment>
<keyword evidence="1" id="KW-0677">Repeat</keyword>
<dbReference type="InterPro" id="IPR011992">
    <property type="entry name" value="EF-hand-dom_pair"/>
</dbReference>
<proteinExistence type="predicted"/>
<evidence type="ECO:0000259" key="2">
    <source>
        <dbReference type="PROSITE" id="PS50222"/>
    </source>
</evidence>
<dbReference type="Proteomes" id="UP000187013">
    <property type="component" value="Unassembled WGS sequence"/>
</dbReference>
<reference evidence="3 4" key="1">
    <citation type="submission" date="2016-08" db="EMBL/GenBank/DDBJ databases">
        <title>Draft genome sequence of allopolyploid Zygosaccharomyces rouxii.</title>
        <authorList>
            <person name="Watanabe J."/>
            <person name="Uehara K."/>
            <person name="Mogi Y."/>
            <person name="Tsukioka Y."/>
        </authorList>
    </citation>
    <scope>NUCLEOTIDE SEQUENCE [LARGE SCALE GENOMIC DNA]</scope>
    <source>
        <strain evidence="3 4">NBRC 110957</strain>
    </source>
</reference>
<evidence type="ECO:0000256" key="1">
    <source>
        <dbReference type="ARBA" id="ARBA00022737"/>
    </source>
</evidence>
<dbReference type="GO" id="GO:0031489">
    <property type="term" value="F:myosin V binding"/>
    <property type="evidence" value="ECO:0007669"/>
    <property type="project" value="EnsemblFungi"/>
</dbReference>
<gene>
    <name evidence="3" type="ORF">ZYGR_0AD06730</name>
</gene>
<name>A0A1Q3A7D7_ZYGRO</name>
<feature type="domain" description="EF-hand" evidence="2">
    <location>
        <begin position="80"/>
        <end position="115"/>
    </location>
</feature>
<dbReference type="FunFam" id="1.10.238.10:FF:000082">
    <property type="entry name" value="Myosin light chain 1"/>
    <property type="match status" value="1"/>
</dbReference>
<dbReference type="GO" id="GO:0005934">
    <property type="term" value="C:cellular bud tip"/>
    <property type="evidence" value="ECO:0007669"/>
    <property type="project" value="EnsemblFungi"/>
</dbReference>
<accession>A0A1Q3A7D7</accession>